<sequence>MKLFYFEGKDFNLKIKGYVLGRNDIDALKNIDDNIEIENFKYVKKIRFKKLNIKEHVKFIRMLKAFISSGLNFYEAILYIRENQEISERIKIALDLLINNIKIGIPYKKAMDMNTFFDYEFRKSLSRVSDNNELLKIIYRLENIYENRLKNAQDIKNIMAYPILLFSALISLLLFLQFIIVPIFRDNFHTNFNFIISWILVGIILFIITTVIILFKNKKRFDNIIYNLPFINKIYKKYALLEFVETTSVFIESGDTTYEAFEKSSEIISSKRLKEEIINILSLIEEGNNIIDVLKKTDLNELVFSISLSKDLSSLKQPLDILEAQLNFELNQIIQKTKKLLEPVLIMIISIIIFEVAYGFYGGIFNTINSLGL</sequence>
<comment type="subcellular location">
    <subcellularLocation>
        <location evidence="1">Cell membrane</location>
        <topology evidence="1">Multi-pass membrane protein</topology>
    </subcellularLocation>
</comment>
<feature type="transmembrane region" description="Helical" evidence="7">
    <location>
        <begin position="158"/>
        <end position="183"/>
    </location>
</feature>
<feature type="transmembrane region" description="Helical" evidence="7">
    <location>
        <begin position="195"/>
        <end position="215"/>
    </location>
</feature>
<organism evidence="9 10">
    <name type="scientific">Marinitoga aeolica</name>
    <dbReference type="NCBI Taxonomy" id="2809031"/>
    <lineage>
        <taxon>Bacteria</taxon>
        <taxon>Thermotogati</taxon>
        <taxon>Thermotogota</taxon>
        <taxon>Thermotogae</taxon>
        <taxon>Petrotogales</taxon>
        <taxon>Petrotogaceae</taxon>
        <taxon>Marinitoga</taxon>
    </lineage>
</organism>
<feature type="domain" description="Type II secretion system protein GspF" evidence="8">
    <location>
        <begin position="59"/>
        <end position="182"/>
    </location>
</feature>
<keyword evidence="4 7" id="KW-0812">Transmembrane</keyword>
<feature type="domain" description="Type II secretion system protein GspF" evidence="8">
    <location>
        <begin position="243"/>
        <end position="354"/>
    </location>
</feature>
<dbReference type="InterPro" id="IPR042094">
    <property type="entry name" value="T2SS_GspF_sf"/>
</dbReference>
<reference evidence="9 10" key="1">
    <citation type="submission" date="2021-02" db="EMBL/GenBank/DDBJ databases">
        <title>Characterization of Marinitoga sp. nov. str. BP5-C20A.</title>
        <authorList>
            <person name="Erauso G."/>
            <person name="Postec A."/>
        </authorList>
    </citation>
    <scope>NUCLEOTIDE SEQUENCE [LARGE SCALE GENOMIC DNA]</scope>
    <source>
        <strain evidence="9 10">BP5-C20A</strain>
    </source>
</reference>
<dbReference type="EMBL" id="CP069362">
    <property type="protein sequence ID" value="WGS66015.1"/>
    <property type="molecule type" value="Genomic_DNA"/>
</dbReference>
<keyword evidence="6 7" id="KW-0472">Membrane</keyword>
<protein>
    <submittedName>
        <fullName evidence="9">Type II secretion system F family protein</fullName>
    </submittedName>
</protein>
<evidence type="ECO:0000256" key="1">
    <source>
        <dbReference type="ARBA" id="ARBA00004651"/>
    </source>
</evidence>
<keyword evidence="3" id="KW-1003">Cell membrane</keyword>
<feature type="transmembrane region" description="Helical" evidence="7">
    <location>
        <begin position="344"/>
        <end position="364"/>
    </location>
</feature>
<dbReference type="PANTHER" id="PTHR30012">
    <property type="entry name" value="GENERAL SECRETION PATHWAY PROTEIN"/>
    <property type="match status" value="1"/>
</dbReference>
<dbReference type="PANTHER" id="PTHR30012:SF0">
    <property type="entry name" value="TYPE II SECRETION SYSTEM PROTEIN F-RELATED"/>
    <property type="match status" value="1"/>
</dbReference>
<dbReference type="RefSeq" id="WP_281000955.1">
    <property type="nucleotide sequence ID" value="NZ_CP069362.1"/>
</dbReference>
<gene>
    <name evidence="9" type="ORF">JRV97_05555</name>
</gene>
<evidence type="ECO:0000256" key="7">
    <source>
        <dbReference type="SAM" id="Phobius"/>
    </source>
</evidence>
<name>A0ABY8PTS0_9BACT</name>
<evidence type="ECO:0000256" key="6">
    <source>
        <dbReference type="ARBA" id="ARBA00023136"/>
    </source>
</evidence>
<dbReference type="Proteomes" id="UP001232493">
    <property type="component" value="Chromosome"/>
</dbReference>
<evidence type="ECO:0000259" key="8">
    <source>
        <dbReference type="Pfam" id="PF00482"/>
    </source>
</evidence>
<keyword evidence="5 7" id="KW-1133">Transmembrane helix</keyword>
<proteinExistence type="inferred from homology"/>
<dbReference type="InterPro" id="IPR003004">
    <property type="entry name" value="GspF/PilC"/>
</dbReference>
<dbReference type="Pfam" id="PF00482">
    <property type="entry name" value="T2SSF"/>
    <property type="match status" value="2"/>
</dbReference>
<dbReference type="InterPro" id="IPR018076">
    <property type="entry name" value="T2SS_GspF_dom"/>
</dbReference>
<evidence type="ECO:0000313" key="10">
    <source>
        <dbReference type="Proteomes" id="UP001232493"/>
    </source>
</evidence>
<evidence type="ECO:0000256" key="3">
    <source>
        <dbReference type="ARBA" id="ARBA00022475"/>
    </source>
</evidence>
<comment type="similarity">
    <text evidence="2">Belongs to the GSP F family.</text>
</comment>
<evidence type="ECO:0000256" key="4">
    <source>
        <dbReference type="ARBA" id="ARBA00022692"/>
    </source>
</evidence>
<keyword evidence="10" id="KW-1185">Reference proteome</keyword>
<evidence type="ECO:0000256" key="2">
    <source>
        <dbReference type="ARBA" id="ARBA00005745"/>
    </source>
</evidence>
<accession>A0ABY8PTS0</accession>
<evidence type="ECO:0000313" key="9">
    <source>
        <dbReference type="EMBL" id="WGS66015.1"/>
    </source>
</evidence>
<evidence type="ECO:0000256" key="5">
    <source>
        <dbReference type="ARBA" id="ARBA00022989"/>
    </source>
</evidence>
<dbReference type="Gene3D" id="1.20.81.30">
    <property type="entry name" value="Type II secretion system (T2SS), domain F"/>
    <property type="match status" value="2"/>
</dbReference>